<dbReference type="AlphaFoldDB" id="A0A2T0YAH8"/>
<gene>
    <name evidence="3" type="ORF">BCL67_1384</name>
</gene>
<dbReference type="GO" id="GO:0016757">
    <property type="term" value="F:glycosyltransferase activity"/>
    <property type="evidence" value="ECO:0007669"/>
    <property type="project" value="InterPro"/>
</dbReference>
<dbReference type="Proteomes" id="UP000238217">
    <property type="component" value="Unassembled WGS sequence"/>
</dbReference>
<reference evidence="3 4" key="1">
    <citation type="submission" date="2018-03" db="EMBL/GenBank/DDBJ databases">
        <title>Comparative analysis of microorganisms from saline springs in Andes Mountain Range, Colombia.</title>
        <authorList>
            <person name="Rubin E."/>
        </authorList>
    </citation>
    <scope>NUCLEOTIDE SEQUENCE [LARGE SCALE GENOMIC DNA]</scope>
    <source>
        <strain evidence="3 4">CG 35</strain>
    </source>
</reference>
<evidence type="ECO:0000313" key="3">
    <source>
        <dbReference type="EMBL" id="PRZ11655.1"/>
    </source>
</evidence>
<organism evidence="3 4">
    <name type="scientific">Nesterenkonia sandarakina</name>
    <dbReference type="NCBI Taxonomy" id="272918"/>
    <lineage>
        <taxon>Bacteria</taxon>
        <taxon>Bacillati</taxon>
        <taxon>Actinomycetota</taxon>
        <taxon>Actinomycetes</taxon>
        <taxon>Micrococcales</taxon>
        <taxon>Micrococcaceae</taxon>
        <taxon>Nesterenkonia</taxon>
    </lineage>
</organism>
<accession>A0A2T0YAH8</accession>
<dbReference type="Pfam" id="PF00534">
    <property type="entry name" value="Glycos_transf_1"/>
    <property type="match status" value="1"/>
</dbReference>
<keyword evidence="1 3" id="KW-0808">Transferase</keyword>
<dbReference type="EMBL" id="PVTY01000038">
    <property type="protein sequence ID" value="PRZ11655.1"/>
    <property type="molecule type" value="Genomic_DNA"/>
</dbReference>
<keyword evidence="4" id="KW-1185">Reference proteome</keyword>
<evidence type="ECO:0000313" key="4">
    <source>
        <dbReference type="Proteomes" id="UP000238217"/>
    </source>
</evidence>
<sequence length="369" mass="40220">MRIVFDNLGSTEFSGGMRLHSSEFVSAWLELFAEDSVAIVGGAWVAAEFSGRDVDVVRWPNEHVLGRTIGQLIATPVVGAIRRADFVISLSPIVSPMVPRKRAVAFQHDWRHKINPDEFPAHQRAYRKLWEVSAGHASVNACISSKAEGETRRYVPRAETTVVENGRDHARNWVVPIGSEGATVPTVVTFGHHNNKRPELVIDAFAKAVADLDDFSQAKLVVLGARGDYAEELRVRIAHAGLSGRVELPGFVSDEEYQKIVSGASAVVMASTDEGFGLPIAEAEFFGIPAVVTENSGMDTVFKDYAIVSKPTPGGLSSAIAQALRDGRQNTERTRHTWHDAAVALRAELTERTQSNRWASLGAAGRFAR</sequence>
<name>A0A2T0YAH8_9MICC</name>
<feature type="domain" description="Glycosyl transferase family 1" evidence="2">
    <location>
        <begin position="194"/>
        <end position="331"/>
    </location>
</feature>
<dbReference type="PANTHER" id="PTHR46401:SF2">
    <property type="entry name" value="GLYCOSYLTRANSFERASE WBBK-RELATED"/>
    <property type="match status" value="1"/>
</dbReference>
<dbReference type="PANTHER" id="PTHR46401">
    <property type="entry name" value="GLYCOSYLTRANSFERASE WBBK-RELATED"/>
    <property type="match status" value="1"/>
</dbReference>
<comment type="caution">
    <text evidence="3">The sequence shown here is derived from an EMBL/GenBank/DDBJ whole genome shotgun (WGS) entry which is preliminary data.</text>
</comment>
<dbReference type="InterPro" id="IPR001296">
    <property type="entry name" value="Glyco_trans_1"/>
</dbReference>
<proteinExistence type="predicted"/>
<dbReference type="Gene3D" id="3.40.50.2000">
    <property type="entry name" value="Glycogen Phosphorylase B"/>
    <property type="match status" value="2"/>
</dbReference>
<protein>
    <submittedName>
        <fullName evidence="3">Glycosyltransferase involved in cell wall biosynthesis</fullName>
    </submittedName>
</protein>
<evidence type="ECO:0000256" key="1">
    <source>
        <dbReference type="ARBA" id="ARBA00022679"/>
    </source>
</evidence>
<dbReference type="GO" id="GO:0009103">
    <property type="term" value="P:lipopolysaccharide biosynthetic process"/>
    <property type="evidence" value="ECO:0007669"/>
    <property type="project" value="TreeGrafter"/>
</dbReference>
<dbReference type="SUPFAM" id="SSF53756">
    <property type="entry name" value="UDP-Glycosyltransferase/glycogen phosphorylase"/>
    <property type="match status" value="1"/>
</dbReference>
<evidence type="ECO:0000259" key="2">
    <source>
        <dbReference type="Pfam" id="PF00534"/>
    </source>
</evidence>